<name>A0A7W3J3U7_9ACTN</name>
<dbReference type="EMBL" id="JACGXA010000003">
    <property type="protein sequence ID" value="MBA8805802.1"/>
    <property type="molecule type" value="Genomic_DNA"/>
</dbReference>
<sequence length="116" mass="12358">MAGKHGQELGADLGALWYAGNHDLPQVADDYWVAWAATPSSTSGSCRRGGGLGVDPGASIDAFEDRINKMLLDTNIALTEVGKALCWVADEYRRTDESCEAEFNRRRAALQAAGGA</sequence>
<dbReference type="RefSeq" id="WP_182541823.1">
    <property type="nucleotide sequence ID" value="NZ_JACGXA010000003.1"/>
</dbReference>
<proteinExistence type="predicted"/>
<comment type="caution">
    <text evidence="1">The sequence shown here is derived from an EMBL/GenBank/DDBJ whole genome shotgun (WGS) entry which is preliminary data.</text>
</comment>
<dbReference type="Proteomes" id="UP000580910">
    <property type="component" value="Unassembled WGS sequence"/>
</dbReference>
<keyword evidence="2" id="KW-1185">Reference proteome</keyword>
<evidence type="ECO:0008006" key="3">
    <source>
        <dbReference type="Google" id="ProtNLM"/>
    </source>
</evidence>
<protein>
    <recommendedName>
        <fullName evidence="3">Excreted virulence factor EspC, type VII ESX diderm</fullName>
    </recommendedName>
</protein>
<accession>A0A7W3J3U7</accession>
<evidence type="ECO:0000313" key="2">
    <source>
        <dbReference type="Proteomes" id="UP000580910"/>
    </source>
</evidence>
<organism evidence="1 2">
    <name type="scientific">Nocardioides ginsengisegetis</name>
    <dbReference type="NCBI Taxonomy" id="661491"/>
    <lineage>
        <taxon>Bacteria</taxon>
        <taxon>Bacillati</taxon>
        <taxon>Actinomycetota</taxon>
        <taxon>Actinomycetes</taxon>
        <taxon>Propionibacteriales</taxon>
        <taxon>Nocardioidaceae</taxon>
        <taxon>Nocardioides</taxon>
    </lineage>
</organism>
<dbReference type="AlphaFoldDB" id="A0A7W3J3U7"/>
<gene>
    <name evidence="1" type="ORF">FB382_004147</name>
</gene>
<reference evidence="1 2" key="1">
    <citation type="submission" date="2020-07" db="EMBL/GenBank/DDBJ databases">
        <title>Sequencing the genomes of 1000 actinobacteria strains.</title>
        <authorList>
            <person name="Klenk H.-P."/>
        </authorList>
    </citation>
    <scope>NUCLEOTIDE SEQUENCE [LARGE SCALE GENOMIC DNA]</scope>
    <source>
        <strain evidence="1 2">DSM 21349</strain>
    </source>
</reference>
<evidence type="ECO:0000313" key="1">
    <source>
        <dbReference type="EMBL" id="MBA8805802.1"/>
    </source>
</evidence>